<dbReference type="InterPro" id="IPR032508">
    <property type="entry name" value="FecR_C"/>
</dbReference>
<reference evidence="4 5" key="1">
    <citation type="submission" date="2024-06" db="EMBL/GenBank/DDBJ databases">
        <title>Chitinophaga defluvii sp. nov., isolated from municipal sewage.</title>
        <authorList>
            <person name="Zhang L."/>
        </authorList>
    </citation>
    <scope>NUCLEOTIDE SEQUENCE [LARGE SCALE GENOMIC DNA]</scope>
    <source>
        <strain evidence="4 5">H8</strain>
    </source>
</reference>
<evidence type="ECO:0000313" key="5">
    <source>
        <dbReference type="Proteomes" id="UP001549749"/>
    </source>
</evidence>
<dbReference type="Gene3D" id="3.55.50.30">
    <property type="match status" value="1"/>
</dbReference>
<evidence type="ECO:0000256" key="1">
    <source>
        <dbReference type="SAM" id="Phobius"/>
    </source>
</evidence>
<feature type="transmembrane region" description="Helical" evidence="1">
    <location>
        <begin position="89"/>
        <end position="108"/>
    </location>
</feature>
<keyword evidence="1" id="KW-0472">Membrane</keyword>
<dbReference type="PANTHER" id="PTHR30273">
    <property type="entry name" value="PERIPLASMIC SIGNAL SENSOR AND SIGMA FACTOR ACTIVATOR FECR-RELATED"/>
    <property type="match status" value="1"/>
</dbReference>
<gene>
    <name evidence="4" type="ORF">ABR189_05600</name>
</gene>
<dbReference type="Gene3D" id="2.60.120.1440">
    <property type="match status" value="1"/>
</dbReference>
<proteinExistence type="predicted"/>
<name>A0ABV2T3Y1_9BACT</name>
<dbReference type="InterPro" id="IPR012373">
    <property type="entry name" value="Ferrdict_sens_TM"/>
</dbReference>
<feature type="domain" description="Protein FecR C-terminal" evidence="3">
    <location>
        <begin position="323"/>
        <end position="389"/>
    </location>
</feature>
<sequence length="392" mass="43686">MESVQFKELVEQLISGAITPEGKKQFLEYVDQPQYRAELEAILQEAMRTDKYEMQVTPAYTEQFIEKLVEKMHTVEDTPVRPMYARWKWGWAAAIAVILLGSATYFLLQRPVAPVKAPLAITDVAPGSNKAVLTLGDGSVVTLDSAGNKVLQQGAIAIRQQGGILQYDVQEQAASASINTLVTPRGGQYQLILPDGSKVWLNAASSLRYPTAFNESARTVELQGEAYFEISTQKTGNGEKVPFFVKTGKMEVEVLGTHFNVMAYPDEQGISTTLLEGAVRLRNDNMNALIKPGEQGILDSRTNAFKVQPANTDKIMSWKNGIFNFQDNNLAEVMRQLSRWYDIDVVYEKGIPDIVFEGRMGRDLKLSVVLSFLEKSGVHFKLLDERKLVVTP</sequence>
<dbReference type="InterPro" id="IPR006860">
    <property type="entry name" value="FecR"/>
</dbReference>
<keyword evidence="5" id="KW-1185">Reference proteome</keyword>
<evidence type="ECO:0000313" key="4">
    <source>
        <dbReference type="EMBL" id="MET6996829.1"/>
    </source>
</evidence>
<evidence type="ECO:0000259" key="2">
    <source>
        <dbReference type="Pfam" id="PF04773"/>
    </source>
</evidence>
<dbReference type="PANTHER" id="PTHR30273:SF2">
    <property type="entry name" value="PROTEIN FECR"/>
    <property type="match status" value="1"/>
</dbReference>
<evidence type="ECO:0000259" key="3">
    <source>
        <dbReference type="Pfam" id="PF16344"/>
    </source>
</evidence>
<feature type="domain" description="FecR protein" evidence="2">
    <location>
        <begin position="180"/>
        <end position="280"/>
    </location>
</feature>
<keyword evidence="1" id="KW-1133">Transmembrane helix</keyword>
<protein>
    <submittedName>
        <fullName evidence="4">FecR family protein</fullName>
    </submittedName>
</protein>
<dbReference type="Pfam" id="PF04773">
    <property type="entry name" value="FecR"/>
    <property type="match status" value="1"/>
</dbReference>
<dbReference type="RefSeq" id="WP_354659470.1">
    <property type="nucleotide sequence ID" value="NZ_JBEXAC010000001.1"/>
</dbReference>
<dbReference type="EMBL" id="JBEXAC010000001">
    <property type="protein sequence ID" value="MET6996829.1"/>
    <property type="molecule type" value="Genomic_DNA"/>
</dbReference>
<comment type="caution">
    <text evidence="4">The sequence shown here is derived from an EMBL/GenBank/DDBJ whole genome shotgun (WGS) entry which is preliminary data.</text>
</comment>
<accession>A0ABV2T3Y1</accession>
<dbReference type="Pfam" id="PF16344">
    <property type="entry name" value="FecR_C"/>
    <property type="match status" value="1"/>
</dbReference>
<organism evidence="4 5">
    <name type="scientific">Chitinophaga defluvii</name>
    <dbReference type="NCBI Taxonomy" id="3163343"/>
    <lineage>
        <taxon>Bacteria</taxon>
        <taxon>Pseudomonadati</taxon>
        <taxon>Bacteroidota</taxon>
        <taxon>Chitinophagia</taxon>
        <taxon>Chitinophagales</taxon>
        <taxon>Chitinophagaceae</taxon>
        <taxon>Chitinophaga</taxon>
    </lineage>
</organism>
<keyword evidence="1" id="KW-0812">Transmembrane</keyword>
<dbReference type="Proteomes" id="UP001549749">
    <property type="component" value="Unassembled WGS sequence"/>
</dbReference>